<dbReference type="Proteomes" id="UP000637002">
    <property type="component" value="Unassembled WGS sequence"/>
</dbReference>
<evidence type="ECO:0000313" key="2">
    <source>
        <dbReference type="Proteomes" id="UP000637002"/>
    </source>
</evidence>
<comment type="caution">
    <text evidence="1">The sequence shown here is derived from an EMBL/GenBank/DDBJ whole genome shotgun (WGS) entry which is preliminary data.</text>
</comment>
<dbReference type="RefSeq" id="WP_188609019.1">
    <property type="nucleotide sequence ID" value="NZ_BMGG01000003.1"/>
</dbReference>
<sequence>MAGLVLVAQTGVAFAQADGGSVPQTDVEGNCRHVPACIVAERQAYDRVREIWGRVNGYSQFVCRMSQIGFGPAPKFYRSMVPCLENALFNQEGFNDRKAKAQGFRE</sequence>
<keyword evidence="2" id="KW-1185">Reference proteome</keyword>
<reference evidence="1" key="2">
    <citation type="submission" date="2020-09" db="EMBL/GenBank/DDBJ databases">
        <authorList>
            <person name="Sun Q."/>
            <person name="Zhou Y."/>
        </authorList>
    </citation>
    <scope>NUCLEOTIDE SEQUENCE</scope>
    <source>
        <strain evidence="1">CGMCC 1.12919</strain>
    </source>
</reference>
<gene>
    <name evidence="1" type="ORF">GCM10010994_20190</name>
</gene>
<reference evidence="1" key="1">
    <citation type="journal article" date="2014" name="Int. J. Syst. Evol. Microbiol.">
        <title>Complete genome sequence of Corynebacterium casei LMG S-19264T (=DSM 44701T), isolated from a smear-ripened cheese.</title>
        <authorList>
            <consortium name="US DOE Joint Genome Institute (JGI-PGF)"/>
            <person name="Walter F."/>
            <person name="Albersmeier A."/>
            <person name="Kalinowski J."/>
            <person name="Ruckert C."/>
        </authorList>
    </citation>
    <scope>NUCLEOTIDE SEQUENCE</scope>
    <source>
        <strain evidence="1">CGMCC 1.12919</strain>
    </source>
</reference>
<dbReference type="EMBL" id="BMGG01000003">
    <property type="protein sequence ID" value="GGC61558.1"/>
    <property type="molecule type" value="Genomic_DNA"/>
</dbReference>
<protein>
    <submittedName>
        <fullName evidence="1">Uncharacterized protein</fullName>
    </submittedName>
</protein>
<proteinExistence type="predicted"/>
<evidence type="ECO:0000313" key="1">
    <source>
        <dbReference type="EMBL" id="GGC61558.1"/>
    </source>
</evidence>
<accession>A0A916XCF1</accession>
<organism evidence="1 2">
    <name type="scientific">Chelatococcus reniformis</name>
    <dbReference type="NCBI Taxonomy" id="1494448"/>
    <lineage>
        <taxon>Bacteria</taxon>
        <taxon>Pseudomonadati</taxon>
        <taxon>Pseudomonadota</taxon>
        <taxon>Alphaproteobacteria</taxon>
        <taxon>Hyphomicrobiales</taxon>
        <taxon>Chelatococcaceae</taxon>
        <taxon>Chelatococcus</taxon>
    </lineage>
</organism>
<name>A0A916XCF1_9HYPH</name>
<dbReference type="AlphaFoldDB" id="A0A916XCF1"/>